<dbReference type="PROSITE" id="PS50011">
    <property type="entry name" value="PROTEIN_KINASE_DOM"/>
    <property type="match status" value="1"/>
</dbReference>
<dbReference type="GO" id="GO:0030335">
    <property type="term" value="P:positive regulation of cell migration"/>
    <property type="evidence" value="ECO:0007669"/>
    <property type="project" value="TreeGrafter"/>
</dbReference>
<reference evidence="6" key="2">
    <citation type="submission" date="2025-09" db="UniProtKB">
        <authorList>
            <consortium name="Ensembl"/>
        </authorList>
    </citation>
    <scope>IDENTIFICATION</scope>
</reference>
<dbReference type="SUPFAM" id="SSF56112">
    <property type="entry name" value="Protein kinase-like (PK-like)"/>
    <property type="match status" value="1"/>
</dbReference>
<sequence>MACIHRDLAARNVLLTHGRVAKICDFGLARDITTDSSYVLRGNARLPVKWMSPESIFDCVYTYESDVWSYGILLWEIFSLGNSPYPGMQVGSTFYRLIQEGHRMSKPEFAPIEMYDMMLSCWNQDPLKRPSFRKLVERTELLLSENTRNVYLRLSNAAGPSDHQRSQSRRLSSVCSTTAPNQPLLQSTADVFMDYV</sequence>
<dbReference type="InterPro" id="IPR011009">
    <property type="entry name" value="Kinase-like_dom_sf"/>
</dbReference>
<evidence type="ECO:0000313" key="6">
    <source>
        <dbReference type="Ensembl" id="ENSHCOP00000025566.1"/>
    </source>
</evidence>
<protein>
    <recommendedName>
        <fullName evidence="5">Protein kinase domain-containing protein</fullName>
    </recommendedName>
</protein>
<feature type="region of interest" description="Disordered" evidence="4">
    <location>
        <begin position="158"/>
        <end position="178"/>
    </location>
</feature>
<dbReference type="GO" id="GO:0038109">
    <property type="term" value="P:Kit signaling pathway"/>
    <property type="evidence" value="ECO:0007669"/>
    <property type="project" value="TreeGrafter"/>
</dbReference>
<dbReference type="GO" id="GO:0005524">
    <property type="term" value="F:ATP binding"/>
    <property type="evidence" value="ECO:0007669"/>
    <property type="project" value="UniProtKB-KW"/>
</dbReference>
<organism evidence="6 7">
    <name type="scientific">Hippocampus comes</name>
    <name type="common">Tiger tail seahorse</name>
    <dbReference type="NCBI Taxonomy" id="109280"/>
    <lineage>
        <taxon>Eukaryota</taxon>
        <taxon>Metazoa</taxon>
        <taxon>Chordata</taxon>
        <taxon>Craniata</taxon>
        <taxon>Vertebrata</taxon>
        <taxon>Euteleostomi</taxon>
        <taxon>Actinopterygii</taxon>
        <taxon>Neopterygii</taxon>
        <taxon>Teleostei</taxon>
        <taxon>Neoteleostei</taxon>
        <taxon>Acanthomorphata</taxon>
        <taxon>Syngnathiaria</taxon>
        <taxon>Syngnathiformes</taxon>
        <taxon>Syngnathoidei</taxon>
        <taxon>Syngnathidae</taxon>
        <taxon>Hippocampus</taxon>
    </lineage>
</organism>
<evidence type="ECO:0000256" key="2">
    <source>
        <dbReference type="ARBA" id="ARBA00022840"/>
    </source>
</evidence>
<dbReference type="GO" id="GO:0019838">
    <property type="term" value="F:growth factor binding"/>
    <property type="evidence" value="ECO:0007669"/>
    <property type="project" value="TreeGrafter"/>
</dbReference>
<dbReference type="InterPro" id="IPR001245">
    <property type="entry name" value="Ser-Thr/Tyr_kinase_cat_dom"/>
</dbReference>
<feature type="domain" description="Protein kinase" evidence="5">
    <location>
        <begin position="1"/>
        <end position="142"/>
    </location>
</feature>
<dbReference type="STRING" id="109280.ENSHCOP00000025566"/>
<dbReference type="Pfam" id="PF07714">
    <property type="entry name" value="PK_Tyr_Ser-Thr"/>
    <property type="match status" value="1"/>
</dbReference>
<dbReference type="GO" id="GO:0043235">
    <property type="term" value="C:receptor complex"/>
    <property type="evidence" value="ECO:0007669"/>
    <property type="project" value="TreeGrafter"/>
</dbReference>
<dbReference type="PANTHER" id="PTHR24416:SF599">
    <property type="entry name" value="MAST_STEM CELL GROWTH FACTOR RECEPTOR"/>
    <property type="match status" value="1"/>
</dbReference>
<dbReference type="FunFam" id="1.10.510.10:FF:001927">
    <property type="entry name" value="Receptor protein-tyrosine kinase"/>
    <property type="match status" value="1"/>
</dbReference>
<dbReference type="Ensembl" id="ENSHCOT00000019874.1">
    <property type="protein sequence ID" value="ENSHCOP00000025566.1"/>
    <property type="gene ID" value="ENSHCOG00000015818.1"/>
</dbReference>
<dbReference type="OMA" id="YSCIHRD"/>
<reference evidence="6" key="1">
    <citation type="submission" date="2025-08" db="UniProtKB">
        <authorList>
            <consortium name="Ensembl"/>
        </authorList>
    </citation>
    <scope>IDENTIFICATION</scope>
</reference>
<evidence type="ECO:0000256" key="1">
    <source>
        <dbReference type="ARBA" id="ARBA00022741"/>
    </source>
</evidence>
<feature type="compositionally biased region" description="Polar residues" evidence="4">
    <location>
        <begin position="169"/>
        <end position="178"/>
    </location>
</feature>
<dbReference type="Proteomes" id="UP000264820">
    <property type="component" value="Unplaced"/>
</dbReference>
<dbReference type="InterPro" id="IPR050122">
    <property type="entry name" value="RTK"/>
</dbReference>
<dbReference type="GO" id="GO:0046427">
    <property type="term" value="P:positive regulation of receptor signaling pathway via JAK-STAT"/>
    <property type="evidence" value="ECO:0007669"/>
    <property type="project" value="TreeGrafter"/>
</dbReference>
<keyword evidence="7" id="KW-1185">Reference proteome</keyword>
<dbReference type="Gene3D" id="1.10.510.10">
    <property type="entry name" value="Transferase(Phosphotransferase) domain 1"/>
    <property type="match status" value="1"/>
</dbReference>
<dbReference type="GO" id="GO:0004714">
    <property type="term" value="F:transmembrane receptor protein tyrosine kinase activity"/>
    <property type="evidence" value="ECO:0007669"/>
    <property type="project" value="TreeGrafter"/>
</dbReference>
<dbReference type="PANTHER" id="PTHR24416">
    <property type="entry name" value="TYROSINE-PROTEIN KINASE RECEPTOR"/>
    <property type="match status" value="1"/>
</dbReference>
<dbReference type="AlphaFoldDB" id="A0A3Q3E2R7"/>
<dbReference type="InterPro" id="IPR000719">
    <property type="entry name" value="Prot_kinase_dom"/>
</dbReference>
<evidence type="ECO:0000313" key="7">
    <source>
        <dbReference type="Proteomes" id="UP000264820"/>
    </source>
</evidence>
<dbReference type="InterPro" id="IPR020635">
    <property type="entry name" value="Tyr_kinase_cat_dom"/>
</dbReference>
<dbReference type="PRINTS" id="PR00109">
    <property type="entry name" value="TYRKINASE"/>
</dbReference>
<dbReference type="SMART" id="SM00219">
    <property type="entry name" value="TyrKc"/>
    <property type="match status" value="1"/>
</dbReference>
<accession>A0A3Q3E2R7</accession>
<keyword evidence="3" id="KW-0675">Receptor</keyword>
<evidence type="ECO:0000259" key="5">
    <source>
        <dbReference type="PROSITE" id="PS50011"/>
    </source>
</evidence>
<dbReference type="GO" id="GO:0002244">
    <property type="term" value="P:hematopoietic progenitor cell differentiation"/>
    <property type="evidence" value="ECO:0007669"/>
    <property type="project" value="TreeGrafter"/>
</dbReference>
<evidence type="ECO:0000256" key="3">
    <source>
        <dbReference type="ARBA" id="ARBA00023170"/>
    </source>
</evidence>
<dbReference type="GeneTree" id="ENSGT00940000155626"/>
<dbReference type="GO" id="GO:0005886">
    <property type="term" value="C:plasma membrane"/>
    <property type="evidence" value="ECO:0007669"/>
    <property type="project" value="TreeGrafter"/>
</dbReference>
<evidence type="ECO:0000256" key="4">
    <source>
        <dbReference type="SAM" id="MobiDB-lite"/>
    </source>
</evidence>
<keyword evidence="1" id="KW-0547">Nucleotide-binding</keyword>
<name>A0A3Q3E2R7_HIPCM</name>
<dbReference type="GO" id="GO:0030183">
    <property type="term" value="P:B cell differentiation"/>
    <property type="evidence" value="ECO:0007669"/>
    <property type="project" value="TreeGrafter"/>
</dbReference>
<keyword evidence="2" id="KW-0067">ATP-binding</keyword>
<proteinExistence type="predicted"/>